<dbReference type="Pfam" id="PF03412">
    <property type="entry name" value="Peptidase_C39"/>
    <property type="match status" value="1"/>
</dbReference>
<dbReference type="Gene3D" id="3.90.70.10">
    <property type="entry name" value="Cysteine proteinases"/>
    <property type="match status" value="1"/>
</dbReference>
<dbReference type="InterPro" id="IPR005074">
    <property type="entry name" value="Peptidase_C39"/>
</dbReference>
<dbReference type="GO" id="GO:0016020">
    <property type="term" value="C:membrane"/>
    <property type="evidence" value="ECO:0007669"/>
    <property type="project" value="InterPro"/>
</dbReference>
<evidence type="ECO:0000259" key="1">
    <source>
        <dbReference type="PROSITE" id="PS50990"/>
    </source>
</evidence>
<sequence>MIAAFYGKYYSLNILREKCYISKNGVSLLGISEAAEKIGFHTQGIKFNVKQLINEFSSPCILHWNQKHFVVLYKIKRKKGVYYFYTADPVGKKITYPEDEFSKYWCSFTERDTRMGVLLSIAPSSSFYQQIEACNKPEHNLLFLF</sequence>
<protein>
    <recommendedName>
        <fullName evidence="1">Peptidase C39 domain-containing protein</fullName>
    </recommendedName>
</protein>
<organism evidence="2 3">
    <name type="scientific">Candidatus Phocaeicola excrementipullorum</name>
    <dbReference type="NCBI Taxonomy" id="2838731"/>
    <lineage>
        <taxon>Bacteria</taxon>
        <taxon>Pseudomonadati</taxon>
        <taxon>Bacteroidota</taxon>
        <taxon>Bacteroidia</taxon>
        <taxon>Bacteroidales</taxon>
        <taxon>Bacteroidaceae</taxon>
        <taxon>Phocaeicola</taxon>
    </lineage>
</organism>
<reference evidence="2" key="1">
    <citation type="journal article" date="2021" name="PeerJ">
        <title>Extensive microbial diversity within the chicken gut microbiome revealed by metagenomics and culture.</title>
        <authorList>
            <person name="Gilroy R."/>
            <person name="Ravi A."/>
            <person name="Getino M."/>
            <person name="Pursley I."/>
            <person name="Horton D.L."/>
            <person name="Alikhan N.F."/>
            <person name="Baker D."/>
            <person name="Gharbi K."/>
            <person name="Hall N."/>
            <person name="Watson M."/>
            <person name="Adriaenssens E.M."/>
            <person name="Foster-Nyarko E."/>
            <person name="Jarju S."/>
            <person name="Secka A."/>
            <person name="Antonio M."/>
            <person name="Oren A."/>
            <person name="Chaudhuri R.R."/>
            <person name="La Ragione R."/>
            <person name="Hildebrand F."/>
            <person name="Pallen M.J."/>
        </authorList>
    </citation>
    <scope>NUCLEOTIDE SEQUENCE</scope>
    <source>
        <strain evidence="2">8470</strain>
    </source>
</reference>
<dbReference type="EMBL" id="JAHLFJ010000125">
    <property type="protein sequence ID" value="MBU3857470.1"/>
    <property type="molecule type" value="Genomic_DNA"/>
</dbReference>
<evidence type="ECO:0000313" key="3">
    <source>
        <dbReference type="Proteomes" id="UP000784286"/>
    </source>
</evidence>
<reference evidence="2" key="2">
    <citation type="submission" date="2021-04" db="EMBL/GenBank/DDBJ databases">
        <authorList>
            <person name="Gilroy R."/>
        </authorList>
    </citation>
    <scope>NUCLEOTIDE SEQUENCE</scope>
    <source>
        <strain evidence="2">8470</strain>
    </source>
</reference>
<dbReference type="PROSITE" id="PS50990">
    <property type="entry name" value="PEPTIDASE_C39"/>
    <property type="match status" value="1"/>
</dbReference>
<dbReference type="AlphaFoldDB" id="A0A948TS16"/>
<dbReference type="GO" id="GO:0006508">
    <property type="term" value="P:proteolysis"/>
    <property type="evidence" value="ECO:0007669"/>
    <property type="project" value="InterPro"/>
</dbReference>
<comment type="caution">
    <text evidence="2">The sequence shown here is derived from an EMBL/GenBank/DDBJ whole genome shotgun (WGS) entry which is preliminary data.</text>
</comment>
<feature type="domain" description="Peptidase C39" evidence="1">
    <location>
        <begin position="1"/>
        <end position="112"/>
    </location>
</feature>
<accession>A0A948TS16</accession>
<proteinExistence type="predicted"/>
<gene>
    <name evidence="2" type="ORF">H9928_13230</name>
</gene>
<dbReference type="GO" id="GO:0005524">
    <property type="term" value="F:ATP binding"/>
    <property type="evidence" value="ECO:0007669"/>
    <property type="project" value="InterPro"/>
</dbReference>
<name>A0A948TS16_9BACT</name>
<evidence type="ECO:0000313" key="2">
    <source>
        <dbReference type="EMBL" id="MBU3857470.1"/>
    </source>
</evidence>
<dbReference type="GO" id="GO:0008233">
    <property type="term" value="F:peptidase activity"/>
    <property type="evidence" value="ECO:0007669"/>
    <property type="project" value="InterPro"/>
</dbReference>
<dbReference type="Proteomes" id="UP000784286">
    <property type="component" value="Unassembled WGS sequence"/>
</dbReference>